<dbReference type="OMA" id="RHVVKCA"/>
<dbReference type="GO" id="GO:0007130">
    <property type="term" value="P:synaptonemal complex assembly"/>
    <property type="evidence" value="ECO:0007669"/>
    <property type="project" value="EnsemblPlants"/>
</dbReference>
<dbReference type="PANTHER" id="PTHR38353">
    <property type="entry name" value="TROPOMYOSIN"/>
    <property type="match status" value="1"/>
</dbReference>
<dbReference type="EMBL" id="LEKV01003805">
    <property type="protein sequence ID" value="KVH98229.1"/>
    <property type="molecule type" value="Genomic_DNA"/>
</dbReference>
<dbReference type="Proteomes" id="UP000243975">
    <property type="component" value="Unassembled WGS sequence"/>
</dbReference>
<dbReference type="AlphaFoldDB" id="A0A118JY90"/>
<dbReference type="PANTHER" id="PTHR38353:SF2">
    <property type="entry name" value="TROPOMYOSIN"/>
    <property type="match status" value="1"/>
</dbReference>
<reference evidence="1 2" key="1">
    <citation type="journal article" date="2016" name="Sci. Rep.">
        <title>The genome sequence of the outbreeding globe artichoke constructed de novo incorporating a phase-aware low-pass sequencing strategy of F1 progeny.</title>
        <authorList>
            <person name="Scaglione D."/>
            <person name="Reyes-Chin-Wo S."/>
            <person name="Acquadro A."/>
            <person name="Froenicke L."/>
            <person name="Portis E."/>
            <person name="Beitel C."/>
            <person name="Tirone M."/>
            <person name="Mauro R."/>
            <person name="Lo Monaco A."/>
            <person name="Mauromicale G."/>
            <person name="Faccioli P."/>
            <person name="Cattivelli L."/>
            <person name="Rieseberg L."/>
            <person name="Michelmore R."/>
            <person name="Lanteri S."/>
        </authorList>
    </citation>
    <scope>NUCLEOTIDE SEQUENCE [LARGE SCALE GENOMIC DNA]</scope>
    <source>
        <strain evidence="1">2C</strain>
    </source>
</reference>
<proteinExistence type="predicted"/>
<sequence length="175" mass="19955">MEEYLQYMKTLRSHMNAKSETKQLKEYSDLMMKAKGEICSKILERQRKIALLENDSSTLSQTLELIQQERVNLSTKLVEKRTSYGKTEEEINTSLKEQQDWLTSYKPSSMVGQHGLVNIQIDSRAAESAGNYGAKTLVSSGNLDDAYTMAKVDTAKAKFDTLTQMRFELASERHK</sequence>
<dbReference type="GO" id="GO:0000801">
    <property type="term" value="C:central element"/>
    <property type="evidence" value="ECO:0007669"/>
    <property type="project" value="EnsemblPlants"/>
</dbReference>
<organism evidence="1 2">
    <name type="scientific">Cynara cardunculus var. scolymus</name>
    <name type="common">Globe artichoke</name>
    <name type="synonym">Cynara scolymus</name>
    <dbReference type="NCBI Taxonomy" id="59895"/>
    <lineage>
        <taxon>Eukaryota</taxon>
        <taxon>Viridiplantae</taxon>
        <taxon>Streptophyta</taxon>
        <taxon>Embryophyta</taxon>
        <taxon>Tracheophyta</taxon>
        <taxon>Spermatophyta</taxon>
        <taxon>Magnoliopsida</taxon>
        <taxon>eudicotyledons</taxon>
        <taxon>Gunneridae</taxon>
        <taxon>Pentapetalae</taxon>
        <taxon>asterids</taxon>
        <taxon>campanulids</taxon>
        <taxon>Asterales</taxon>
        <taxon>Asteraceae</taxon>
        <taxon>Carduoideae</taxon>
        <taxon>Cardueae</taxon>
        <taxon>Carduinae</taxon>
        <taxon>Cynara</taxon>
    </lineage>
</organism>
<evidence type="ECO:0000313" key="1">
    <source>
        <dbReference type="EMBL" id="KVH98229.1"/>
    </source>
</evidence>
<name>A0A118JY90_CYNCS</name>
<keyword evidence="2" id="KW-1185">Reference proteome</keyword>
<evidence type="ECO:0000313" key="2">
    <source>
        <dbReference type="Proteomes" id="UP000243975"/>
    </source>
</evidence>
<feature type="non-terminal residue" evidence="1">
    <location>
        <position position="175"/>
    </location>
</feature>
<gene>
    <name evidence="1" type="ORF">Ccrd_023517</name>
</gene>
<protein>
    <submittedName>
        <fullName evidence="1">Uncharacterized protein</fullName>
    </submittedName>
</protein>
<accession>A0A118JY90</accession>
<dbReference type="Gramene" id="KVH98229">
    <property type="protein sequence ID" value="KVH98229"/>
    <property type="gene ID" value="Ccrd_023517"/>
</dbReference>
<comment type="caution">
    <text evidence="1">The sequence shown here is derived from an EMBL/GenBank/DDBJ whole genome shotgun (WGS) entry which is preliminary data.</text>
</comment>